<dbReference type="EMBL" id="CP001700">
    <property type="protein sequence ID" value="ACU71494.1"/>
    <property type="molecule type" value="Genomic_DNA"/>
</dbReference>
<organism evidence="1 2">
    <name type="scientific">Catenulispora acidiphila (strain DSM 44928 / JCM 14897 / NBRC 102108 / NRRL B-24433 / ID139908)</name>
    <dbReference type="NCBI Taxonomy" id="479433"/>
    <lineage>
        <taxon>Bacteria</taxon>
        <taxon>Bacillati</taxon>
        <taxon>Actinomycetota</taxon>
        <taxon>Actinomycetes</taxon>
        <taxon>Catenulisporales</taxon>
        <taxon>Catenulisporaceae</taxon>
        <taxon>Catenulispora</taxon>
    </lineage>
</organism>
<evidence type="ECO:0000313" key="2">
    <source>
        <dbReference type="Proteomes" id="UP000000851"/>
    </source>
</evidence>
<dbReference type="KEGG" id="cai:Caci_2576"/>
<dbReference type="HOGENOM" id="CLU_893376_0_0_11"/>
<proteinExistence type="predicted"/>
<name>C7PXP1_CATAD</name>
<dbReference type="Proteomes" id="UP000000851">
    <property type="component" value="Chromosome"/>
</dbReference>
<evidence type="ECO:0000313" key="1">
    <source>
        <dbReference type="EMBL" id="ACU71494.1"/>
    </source>
</evidence>
<protein>
    <submittedName>
        <fullName evidence="1">Uncharacterized protein</fullName>
    </submittedName>
</protein>
<accession>C7PXP1</accession>
<reference evidence="1 2" key="1">
    <citation type="journal article" date="2009" name="Stand. Genomic Sci.">
        <title>Complete genome sequence of Catenulispora acidiphila type strain (ID 139908).</title>
        <authorList>
            <person name="Copeland A."/>
            <person name="Lapidus A."/>
            <person name="Glavina Del Rio T."/>
            <person name="Nolan M."/>
            <person name="Lucas S."/>
            <person name="Chen F."/>
            <person name="Tice H."/>
            <person name="Cheng J.F."/>
            <person name="Bruce D."/>
            <person name="Goodwin L."/>
            <person name="Pitluck S."/>
            <person name="Mikhailova N."/>
            <person name="Pati A."/>
            <person name="Ivanova N."/>
            <person name="Mavromatis K."/>
            <person name="Chen A."/>
            <person name="Palaniappan K."/>
            <person name="Chain P."/>
            <person name="Land M."/>
            <person name="Hauser L."/>
            <person name="Chang Y.J."/>
            <person name="Jeffries C.D."/>
            <person name="Chertkov O."/>
            <person name="Brettin T."/>
            <person name="Detter J.C."/>
            <person name="Han C."/>
            <person name="Ali Z."/>
            <person name="Tindall B.J."/>
            <person name="Goker M."/>
            <person name="Bristow J."/>
            <person name="Eisen J.A."/>
            <person name="Markowitz V."/>
            <person name="Hugenholtz P."/>
            <person name="Kyrpides N.C."/>
            <person name="Klenk H.P."/>
        </authorList>
    </citation>
    <scope>NUCLEOTIDE SEQUENCE [LARGE SCALE GENOMIC DNA]</scope>
    <source>
        <strain evidence="2">DSM 44928 / JCM 14897 / NBRC 102108 / NRRL B-24433 / ID139908</strain>
    </source>
</reference>
<sequence>MAEQTRQYAGRPTRVVLIDPAQAVDTNPRVLTRLTGLEQGLKILSRLATGDQSALAEVGVETVGGYDTRAHEWAVGRDRGDRTTCYLIAGGPTQVDWSQPVLKGLVSIAHSHPFVKADRGAFRPDAAPLVLQDLTAAQSTGKGAAKLNITLLQNDLGYLFPSNQDLAAAYRGDFERPEVVYSPYRLGPDGRLSLDQGGNISVKYGPVLATLTPAVETSVRAASPLPAEELNNQAAESIWINYFWCGVEFFADHKSILTGTMQAAPPKKAKPGERRQTNVELAWFFPSPIPVEAQKRSDMLAHITNLQRSAR</sequence>
<gene>
    <name evidence="1" type="ordered locus">Caci_2576</name>
</gene>
<dbReference type="InParanoid" id="C7PXP1"/>
<dbReference type="RefSeq" id="WP_012786787.1">
    <property type="nucleotide sequence ID" value="NC_013131.1"/>
</dbReference>
<dbReference type="AlphaFoldDB" id="C7PXP1"/>
<keyword evidence="2" id="KW-1185">Reference proteome</keyword>